<dbReference type="InterPro" id="IPR044230">
    <property type="entry name" value="GTF3C4"/>
</dbReference>
<dbReference type="AlphaFoldDB" id="A0A409Y1R8"/>
<dbReference type="InterPro" id="IPR024764">
    <property type="entry name" value="TFIIIC_Znf"/>
</dbReference>
<dbReference type="SUPFAM" id="SSF50978">
    <property type="entry name" value="WD40 repeat-like"/>
    <property type="match status" value="1"/>
</dbReference>
<dbReference type="Pfam" id="PF12657">
    <property type="entry name" value="TFIIIC_delta"/>
    <property type="match status" value="1"/>
</dbReference>
<dbReference type="Proteomes" id="UP000284706">
    <property type="component" value="Unassembled WGS sequence"/>
</dbReference>
<organism evidence="3 4">
    <name type="scientific">Gymnopilus dilepis</name>
    <dbReference type="NCBI Taxonomy" id="231916"/>
    <lineage>
        <taxon>Eukaryota</taxon>
        <taxon>Fungi</taxon>
        <taxon>Dikarya</taxon>
        <taxon>Basidiomycota</taxon>
        <taxon>Agaricomycotina</taxon>
        <taxon>Agaricomycetes</taxon>
        <taxon>Agaricomycetidae</taxon>
        <taxon>Agaricales</taxon>
        <taxon>Agaricineae</taxon>
        <taxon>Hymenogastraceae</taxon>
        <taxon>Gymnopilus</taxon>
    </lineage>
</organism>
<dbReference type="EMBL" id="NHYE01001315">
    <property type="protein sequence ID" value="PPQ96911.1"/>
    <property type="molecule type" value="Genomic_DNA"/>
</dbReference>
<dbReference type="InParanoid" id="A0A409Y1R8"/>
<dbReference type="Pfam" id="PF12660">
    <property type="entry name" value="zf-TFIIIC"/>
    <property type="match status" value="2"/>
</dbReference>
<evidence type="ECO:0000259" key="2">
    <source>
        <dbReference type="Pfam" id="PF12660"/>
    </source>
</evidence>
<sequence>MSKSSQRDLPVYAALTIPTVTSFPSLKTLQVSADGQVCFVTKNSAFILTPDHGINFDTSSTVGSLPSGGKDREDPRLAALGLGWFKTMIQHDKITPTRWPEYSQAWGAVSLGSIDLSLSSVAISPSGLGSNGGCVYATLSSNMDVNLWKAGKNYLKGEWSLASRLFSTQVSNVTQTLFAHSAPRDEDKFDIASVLKAQTVCELFPGGLEWTPQADFGISPTPCVDGSLLVLGNRAGSLTFLRYRPGADPQHVQTLPVANKWITQLSFSGWETTVLGTCGGYLAYGVSDGSIGLVRITQTLQEDRDGFLFTPSYDIVITFERGPDLVQEESQCSFAINSLRWIHVPGRNPILVHSNPGRINLWSPPSPVHWAGTRTLFLQTQKTSIDSSAFHPVSGLTYIPKHDRLIVTLLDGSFHVIKNFSFDPAWATRGATDNGGPYEEQLTSEALSGVSRAVFVKTEKEGVDSGDMLRINSAVGYDGDKCFMWVYESARPSDFSYKHDAKHSSMLVVAQMWDDEDDELILGRLVEVLALSKPASACSPFQLLRPFLFHLRNPARLDRLHSRFLEIVHLPEGVQAEDHSTKIIVPHSTLTAVDDGIRAKFRLSLATHLYGWDELFRLRMRLCLGDFAWKHAVNEERRAECGVVAQGLLNAISHRVLRTIVRHLVAAVSLLTAVSDVPFVSRMIVQSLLPGCPADLSEEGRHLSALIQPLMEGRPGILVPAGVQTPSMPSDEIVTKLNETCPACGVEVPLQDITTAVCANGHRWGAYCNILWMSGWLTTCHSIARCSVTTFILSTPWVRTCVGCCRKAFLPPSGERELPEIAKGWVVEELLEAVKKCLFCNSAFVSIL</sequence>
<dbReference type="InterPro" id="IPR015943">
    <property type="entry name" value="WD40/YVTN_repeat-like_dom_sf"/>
</dbReference>
<dbReference type="Gene3D" id="2.130.10.10">
    <property type="entry name" value="YVTN repeat-like/Quinoprotein amine dehydrogenase"/>
    <property type="match status" value="1"/>
</dbReference>
<dbReference type="GO" id="GO:0000127">
    <property type="term" value="C:transcription factor TFIIIC complex"/>
    <property type="evidence" value="ECO:0007669"/>
    <property type="project" value="InterPro"/>
</dbReference>
<name>A0A409Y1R8_9AGAR</name>
<dbReference type="STRING" id="231916.A0A409Y1R8"/>
<dbReference type="GO" id="GO:0006384">
    <property type="term" value="P:transcription initiation at RNA polymerase III promoter"/>
    <property type="evidence" value="ECO:0007669"/>
    <property type="project" value="InterPro"/>
</dbReference>
<reference evidence="3 4" key="1">
    <citation type="journal article" date="2018" name="Evol. Lett.">
        <title>Horizontal gene cluster transfer increased hallucinogenic mushroom diversity.</title>
        <authorList>
            <person name="Reynolds H.T."/>
            <person name="Vijayakumar V."/>
            <person name="Gluck-Thaler E."/>
            <person name="Korotkin H.B."/>
            <person name="Matheny P.B."/>
            <person name="Slot J.C."/>
        </authorList>
    </citation>
    <scope>NUCLEOTIDE SEQUENCE [LARGE SCALE GENOMIC DNA]</scope>
    <source>
        <strain evidence="3 4">SRW20</strain>
    </source>
</reference>
<dbReference type="InterPro" id="IPR024761">
    <property type="entry name" value="TFIIIC_delta_N"/>
</dbReference>
<proteinExistence type="predicted"/>
<protein>
    <recommendedName>
        <fullName evidence="5">Transcription factor IIIC 90kDa subunit N-terminal domain-containing protein</fullName>
    </recommendedName>
</protein>
<gene>
    <name evidence="3" type="ORF">CVT26_005897</name>
</gene>
<comment type="caution">
    <text evidence="3">The sequence shown here is derived from an EMBL/GenBank/DDBJ whole genome shotgun (WGS) entry which is preliminary data.</text>
</comment>
<feature type="domain" description="Transcription factor IIIC 90kDa subunit N-terminal" evidence="1">
    <location>
        <begin position="32"/>
        <end position="405"/>
    </location>
</feature>
<evidence type="ECO:0000259" key="1">
    <source>
        <dbReference type="Pfam" id="PF12657"/>
    </source>
</evidence>
<accession>A0A409Y1R8</accession>
<evidence type="ECO:0000313" key="4">
    <source>
        <dbReference type="Proteomes" id="UP000284706"/>
    </source>
</evidence>
<dbReference type="InterPro" id="IPR036322">
    <property type="entry name" value="WD40_repeat_dom_sf"/>
</dbReference>
<keyword evidence="4" id="KW-1185">Reference proteome</keyword>
<dbReference type="PANTHER" id="PTHR15496:SF2">
    <property type="entry name" value="GENERAL TRANSCRIPTION FACTOR 3C POLYPEPTIDE 4"/>
    <property type="match status" value="1"/>
</dbReference>
<dbReference type="GO" id="GO:0004402">
    <property type="term" value="F:histone acetyltransferase activity"/>
    <property type="evidence" value="ECO:0007669"/>
    <property type="project" value="InterPro"/>
</dbReference>
<dbReference type="PANTHER" id="PTHR15496">
    <property type="entry name" value="GENERAL TRANSCRIPTION FACTOR 3C POLYPEPTIDE 4 FAMILY"/>
    <property type="match status" value="1"/>
</dbReference>
<feature type="domain" description="Transcription factor IIIC putative zinc-finger" evidence="2">
    <location>
        <begin position="735"/>
        <end position="764"/>
    </location>
</feature>
<evidence type="ECO:0000313" key="3">
    <source>
        <dbReference type="EMBL" id="PPQ96911.1"/>
    </source>
</evidence>
<feature type="domain" description="Transcription factor IIIC putative zinc-finger" evidence="2">
    <location>
        <begin position="779"/>
        <end position="844"/>
    </location>
</feature>
<evidence type="ECO:0008006" key="5">
    <source>
        <dbReference type="Google" id="ProtNLM"/>
    </source>
</evidence>
<dbReference type="OrthoDB" id="421374at2759"/>